<organism evidence="3 4">
    <name type="scientific">Skermanella aerolata</name>
    <dbReference type="NCBI Taxonomy" id="393310"/>
    <lineage>
        <taxon>Bacteria</taxon>
        <taxon>Pseudomonadati</taxon>
        <taxon>Pseudomonadota</taxon>
        <taxon>Alphaproteobacteria</taxon>
        <taxon>Rhodospirillales</taxon>
        <taxon>Azospirillaceae</taxon>
        <taxon>Skermanella</taxon>
    </lineage>
</organism>
<reference evidence="3 4" key="1">
    <citation type="submission" date="2019-07" db="EMBL/GenBank/DDBJ databases">
        <title>Whole genome shotgun sequence of Skermanella aerolata NBRC 106429.</title>
        <authorList>
            <person name="Hosoyama A."/>
            <person name="Uohara A."/>
            <person name="Ohji S."/>
            <person name="Ichikawa N."/>
        </authorList>
    </citation>
    <scope>NUCLEOTIDE SEQUENCE [LARGE SCALE GENOMIC DNA]</scope>
    <source>
        <strain evidence="3 4">NBRC 106429</strain>
    </source>
</reference>
<dbReference type="AlphaFoldDB" id="A0A512DPX4"/>
<evidence type="ECO:0000313" key="4">
    <source>
        <dbReference type="Proteomes" id="UP000321523"/>
    </source>
</evidence>
<protein>
    <recommendedName>
        <fullName evidence="2">TNase-like domain-containing protein</fullName>
    </recommendedName>
</protein>
<evidence type="ECO:0000313" key="3">
    <source>
        <dbReference type="EMBL" id="GEO38529.1"/>
    </source>
</evidence>
<evidence type="ECO:0000259" key="2">
    <source>
        <dbReference type="PROSITE" id="PS50830"/>
    </source>
</evidence>
<feature type="chain" id="PRO_5021983039" description="TNase-like domain-containing protein" evidence="1">
    <location>
        <begin position="25"/>
        <end position="152"/>
    </location>
</feature>
<dbReference type="InterPro" id="IPR016071">
    <property type="entry name" value="Staphylococal_nuclease_OB-fold"/>
</dbReference>
<sequence>MRALLTAVALLAATFLGTVAPATAGETVSGPYLGVVTDVIDGDTLEVRVMVWLGQEVVTRVRIDGIDTPEKRGKCQREKDMADQARLMTEQLLADARVTLYDIQHDKYGGRVRARVVTRSGEDIGQMLIKSGLARPYKGEARQPWCSVAQLP</sequence>
<feature type="domain" description="TNase-like" evidence="2">
    <location>
        <begin position="30"/>
        <end position="152"/>
    </location>
</feature>
<dbReference type="InterPro" id="IPR035437">
    <property type="entry name" value="SNase_OB-fold_sf"/>
</dbReference>
<dbReference type="Gene3D" id="2.40.50.90">
    <property type="match status" value="1"/>
</dbReference>
<evidence type="ECO:0000256" key="1">
    <source>
        <dbReference type="SAM" id="SignalP"/>
    </source>
</evidence>
<dbReference type="SMART" id="SM00318">
    <property type="entry name" value="SNc"/>
    <property type="match status" value="1"/>
</dbReference>
<dbReference type="Proteomes" id="UP000321523">
    <property type="component" value="Unassembled WGS sequence"/>
</dbReference>
<dbReference type="EMBL" id="BJYZ01000011">
    <property type="protein sequence ID" value="GEO38529.1"/>
    <property type="molecule type" value="Genomic_DNA"/>
</dbReference>
<gene>
    <name evidence="3" type="ORF">SAE02_26770</name>
</gene>
<feature type="signal peptide" evidence="1">
    <location>
        <begin position="1"/>
        <end position="24"/>
    </location>
</feature>
<keyword evidence="1" id="KW-0732">Signal</keyword>
<accession>A0A512DPX4</accession>
<dbReference type="PROSITE" id="PS50830">
    <property type="entry name" value="TNASE_3"/>
    <property type="match status" value="1"/>
</dbReference>
<proteinExistence type="predicted"/>
<dbReference type="RefSeq" id="WP_063772311.1">
    <property type="nucleotide sequence ID" value="NZ_BJYZ01000011.1"/>
</dbReference>
<keyword evidence="4" id="KW-1185">Reference proteome</keyword>
<name>A0A512DPX4_9PROT</name>
<dbReference type="Pfam" id="PF00565">
    <property type="entry name" value="SNase"/>
    <property type="match status" value="1"/>
</dbReference>
<comment type="caution">
    <text evidence="3">The sequence shown here is derived from an EMBL/GenBank/DDBJ whole genome shotgun (WGS) entry which is preliminary data.</text>
</comment>
<dbReference type="SUPFAM" id="SSF50199">
    <property type="entry name" value="Staphylococcal nuclease"/>
    <property type="match status" value="1"/>
</dbReference>